<name>A0A2P7ZD56_9PEZI</name>
<organism evidence="7 8">
    <name type="scientific">Elsinoe australis</name>
    <dbReference type="NCBI Taxonomy" id="40998"/>
    <lineage>
        <taxon>Eukaryota</taxon>
        <taxon>Fungi</taxon>
        <taxon>Dikarya</taxon>
        <taxon>Ascomycota</taxon>
        <taxon>Pezizomycotina</taxon>
        <taxon>Dothideomycetes</taxon>
        <taxon>Dothideomycetidae</taxon>
        <taxon>Myriangiales</taxon>
        <taxon>Elsinoaceae</taxon>
        <taxon>Elsinoe</taxon>
    </lineage>
</organism>
<dbReference type="PANTHER" id="PTHR15263:SF1">
    <property type="entry name" value="NF-KAPPA-B INHIBITOR-LIKE PROTEIN 1"/>
    <property type="match status" value="1"/>
</dbReference>
<dbReference type="GO" id="GO:0043124">
    <property type="term" value="P:negative regulation of canonical NF-kappaB signal transduction"/>
    <property type="evidence" value="ECO:0007669"/>
    <property type="project" value="InterPro"/>
</dbReference>
<dbReference type="GO" id="GO:0005634">
    <property type="term" value="C:nucleus"/>
    <property type="evidence" value="ECO:0007669"/>
    <property type="project" value="UniProtKB-SubCell"/>
</dbReference>
<evidence type="ECO:0000256" key="1">
    <source>
        <dbReference type="ARBA" id="ARBA00004123"/>
    </source>
</evidence>
<evidence type="ECO:0000256" key="6">
    <source>
        <dbReference type="SAM" id="MobiDB-lite"/>
    </source>
</evidence>
<feature type="region of interest" description="Disordered" evidence="6">
    <location>
        <begin position="268"/>
        <end position="296"/>
    </location>
</feature>
<keyword evidence="3" id="KW-0677">Repeat</keyword>
<dbReference type="PANTHER" id="PTHR15263">
    <property type="entry name" value="I-KAPPA-B-LIKE PROTEIN IKBL"/>
    <property type="match status" value="1"/>
</dbReference>
<dbReference type="EMBL" id="NHZQ01000236">
    <property type="protein sequence ID" value="PSK46130.1"/>
    <property type="molecule type" value="Genomic_DNA"/>
</dbReference>
<evidence type="ECO:0000313" key="7">
    <source>
        <dbReference type="EMBL" id="PSK46130.1"/>
    </source>
</evidence>
<protein>
    <submittedName>
        <fullName evidence="7">Uncharacterized protein</fullName>
    </submittedName>
</protein>
<evidence type="ECO:0000256" key="3">
    <source>
        <dbReference type="ARBA" id="ARBA00022737"/>
    </source>
</evidence>
<keyword evidence="4" id="KW-0040">ANK repeat</keyword>
<comment type="caution">
    <text evidence="7">The sequence shown here is derived from an EMBL/GenBank/DDBJ whole genome shotgun (WGS) entry which is preliminary data.</text>
</comment>
<evidence type="ECO:0000256" key="4">
    <source>
        <dbReference type="ARBA" id="ARBA00023043"/>
    </source>
</evidence>
<gene>
    <name evidence="7" type="ORF">B9Z65_5098</name>
</gene>
<keyword evidence="8" id="KW-1185">Reference proteome</keyword>
<feature type="compositionally biased region" description="Basic and acidic residues" evidence="6">
    <location>
        <begin position="268"/>
        <end position="277"/>
    </location>
</feature>
<dbReference type="Proteomes" id="UP000243723">
    <property type="component" value="Unassembled WGS sequence"/>
</dbReference>
<comment type="subcellular location">
    <subcellularLocation>
        <location evidence="1">Nucleus</location>
    </subcellularLocation>
</comment>
<feature type="compositionally biased region" description="Basic and acidic residues" evidence="6">
    <location>
        <begin position="42"/>
        <end position="51"/>
    </location>
</feature>
<keyword evidence="2" id="KW-0597">Phosphoprotein</keyword>
<dbReference type="OrthoDB" id="412109at2759"/>
<sequence length="448" mass="51555">MSISENLARVRTTLADHDEQDATHAHILDAYAEAIREHEAQLEGHRDAIERHSRKRRREGREGRREERGGRFRFKEKRTSSRARHREGARKGHFRRDGEGREKVSGANGGGDGDSDKGREEDVQRYAAHPLPRPDEEEGWLDPSLDAAGEPDNARRRREARAGTDTPATSAEEDAQDPDEAFKTSLFDALADDEGAASYWEGVYSQPLNVYPRPRVRRDQAVGAGAGDGEEYPLEEMGDEEYVQYVKRKMWEKANPHLVREMKIREERERDARERTERRRRGEKSPSGEGLSGRGGFMDDVEAALARGERKRAERLRGNREKERWERAWEKYIKAWRGVEESGGDGKPEIPWLVETRRIEDAVVVEKVQAFLEAVMKWVLPRQLGKDEEHADGKLKVAILKAERFRWHPDKVQHRFGGRDALGEKVMEAVTGVFQVIDRMLDEERRKV</sequence>
<dbReference type="AlphaFoldDB" id="A0A2P7ZD56"/>
<accession>A0A2P7ZD56</accession>
<evidence type="ECO:0000256" key="2">
    <source>
        <dbReference type="ARBA" id="ARBA00022553"/>
    </source>
</evidence>
<keyword evidence="5" id="KW-0539">Nucleus</keyword>
<dbReference type="InterPro" id="IPR038753">
    <property type="entry name" value="NFKBIL1"/>
</dbReference>
<feature type="compositionally biased region" description="Basic residues" evidence="6">
    <location>
        <begin position="71"/>
        <end position="94"/>
    </location>
</feature>
<evidence type="ECO:0000256" key="5">
    <source>
        <dbReference type="ARBA" id="ARBA00023242"/>
    </source>
</evidence>
<feature type="compositionally biased region" description="Basic and acidic residues" evidence="6">
    <location>
        <begin position="59"/>
        <end position="70"/>
    </location>
</feature>
<reference evidence="7 8" key="1">
    <citation type="submission" date="2017-05" db="EMBL/GenBank/DDBJ databases">
        <title>Draft genome sequence of Elsinoe australis.</title>
        <authorList>
            <person name="Cheng Q."/>
        </authorList>
    </citation>
    <scope>NUCLEOTIDE SEQUENCE [LARGE SCALE GENOMIC DNA]</scope>
    <source>
        <strain evidence="7 8">NL1</strain>
    </source>
</reference>
<feature type="region of interest" description="Disordered" evidence="6">
    <location>
        <begin position="42"/>
        <end position="185"/>
    </location>
</feature>
<feature type="compositionally biased region" description="Basic and acidic residues" evidence="6">
    <location>
        <begin position="95"/>
        <end position="104"/>
    </location>
</feature>
<feature type="compositionally biased region" description="Basic and acidic residues" evidence="6">
    <location>
        <begin position="114"/>
        <end position="124"/>
    </location>
</feature>
<proteinExistence type="predicted"/>
<evidence type="ECO:0000313" key="8">
    <source>
        <dbReference type="Proteomes" id="UP000243723"/>
    </source>
</evidence>